<organism evidence="8 11">
    <name type="scientific">Bifidobacterium longum subsp. longum</name>
    <dbReference type="NCBI Taxonomy" id="1679"/>
    <lineage>
        <taxon>Bacteria</taxon>
        <taxon>Bacillati</taxon>
        <taxon>Actinomycetota</taxon>
        <taxon>Actinomycetes</taxon>
        <taxon>Bifidobacteriales</taxon>
        <taxon>Bifidobacteriaceae</taxon>
        <taxon>Bifidobacterium</taxon>
    </lineage>
</organism>
<evidence type="ECO:0000256" key="2">
    <source>
        <dbReference type="ARBA" id="ARBA00022578"/>
    </source>
</evidence>
<dbReference type="Pfam" id="PF07282">
    <property type="entry name" value="Cas12f1-like_TNB"/>
    <property type="match status" value="1"/>
</dbReference>
<evidence type="ECO:0000259" key="7">
    <source>
        <dbReference type="Pfam" id="PF07282"/>
    </source>
</evidence>
<keyword evidence="4" id="KW-0233">DNA recombination</keyword>
<evidence type="ECO:0000256" key="5">
    <source>
        <dbReference type="SAM" id="MobiDB-lite"/>
    </source>
</evidence>
<sequence length="482" mass="54684">MSQKVVLERVTLDGAKPFTGHADRHDPESERLYARSGGQAMDWLCDAWRYRFNQLRSNRCKYGKGKTLVPIGGEPDTRSVSRSRSECSWLAAVPSLILESPTRIERVEWFTAVQRRKTLLSKRLKPGRMPRFKSYKRDGQRFVCWYNNGRNAVYRRVNRNHGIITITGQNPKGMSLPGEPLRYRILLHVRVSQPIREYTAIQVDWTNRTVVFNNTPTPIKHEPTGRAVGIDRGCVHAAADSDGRFMDLPKDRLKAIDREIRKRQKAQARRAGNAGYSSEREYAKSGKTSRAYRRTRLEIGRLHAKSKRILDDTYQKYTTRLVRENDLIVLENLRLANMSRRNKPVPDPLHEGRYLPNGQDAKRGLNRSLRQASMGRLASMLAYKTKLAEGVGMILVNPAYTSQTCSRCGHVDKKNRESQAVFVCKKCSYTANADVNAARNILERGLDTLAVTSENLWGADGTPVEQGRKTNGNAARESVAVS</sequence>
<dbReference type="Pfam" id="PF01385">
    <property type="entry name" value="OrfB_IS605"/>
    <property type="match status" value="1"/>
</dbReference>
<comment type="caution">
    <text evidence="8">The sequence shown here is derived from an EMBL/GenBank/DDBJ whole genome shotgun (WGS) entry which is preliminary data.</text>
</comment>
<dbReference type="EMBL" id="SHPX01000002">
    <property type="protein sequence ID" value="TCD98907.1"/>
    <property type="molecule type" value="Genomic_DNA"/>
</dbReference>
<dbReference type="AlphaFoldDB" id="A0A4R0TCA9"/>
<comment type="similarity">
    <text evidence="1">In the C-terminal section; belongs to the transposase 35 family.</text>
</comment>
<dbReference type="NCBIfam" id="TIGR01766">
    <property type="entry name" value="IS200/IS605 family accessory protein TnpB-like domain"/>
    <property type="match status" value="1"/>
</dbReference>
<evidence type="ECO:0000256" key="4">
    <source>
        <dbReference type="ARBA" id="ARBA00023172"/>
    </source>
</evidence>
<accession>A0A4R0TCA9</accession>
<dbReference type="NCBIfam" id="NF040570">
    <property type="entry name" value="guided_TnpB"/>
    <property type="match status" value="1"/>
</dbReference>
<evidence type="ECO:0000313" key="11">
    <source>
        <dbReference type="Proteomes" id="UP000293441"/>
    </source>
</evidence>
<feature type="domain" description="Cas12f1-like TNB" evidence="7">
    <location>
        <begin position="375"/>
        <end position="441"/>
    </location>
</feature>
<reference evidence="10 11" key="1">
    <citation type="journal article" date="2018" name="Sci. Rep.">
        <title>Genomic diversity and distribution of Bifidobacterium longum subsp. longum across the human lifespan.</title>
        <authorList>
            <person name="Odamaki T."/>
            <person name="Bottacini F."/>
            <person name="Kato K."/>
            <person name="Mitsuyama E."/>
            <person name="Yoshida K."/>
            <person name="Horigome A."/>
            <person name="Xiao J.Z."/>
            <person name="van Sinderen D."/>
        </authorList>
    </citation>
    <scope>NUCLEOTIDE SEQUENCE [LARGE SCALE GENOMIC DNA]</scope>
    <source>
        <strain evidence="8 11">MCC10015</strain>
        <strain evidence="9 10">MCC10043</strain>
    </source>
</reference>
<keyword evidence="2" id="KW-0815">Transposition</keyword>
<feature type="domain" description="Probable transposase IS891/IS1136/IS1341" evidence="6">
    <location>
        <begin position="216"/>
        <end position="341"/>
    </location>
</feature>
<gene>
    <name evidence="8" type="ORF">MCC10015_0098</name>
    <name evidence="9" type="ORF">MCC10043_0993</name>
</gene>
<dbReference type="GO" id="GO:0003677">
    <property type="term" value="F:DNA binding"/>
    <property type="evidence" value="ECO:0007669"/>
    <property type="project" value="UniProtKB-KW"/>
</dbReference>
<evidence type="ECO:0000313" key="10">
    <source>
        <dbReference type="Proteomes" id="UP000292260"/>
    </source>
</evidence>
<keyword evidence="3" id="KW-0238">DNA-binding</keyword>
<evidence type="ECO:0000256" key="3">
    <source>
        <dbReference type="ARBA" id="ARBA00023125"/>
    </source>
</evidence>
<evidence type="ECO:0000313" key="9">
    <source>
        <dbReference type="EMBL" id="TCE40892.1"/>
    </source>
</evidence>
<dbReference type="GO" id="GO:0006310">
    <property type="term" value="P:DNA recombination"/>
    <property type="evidence" value="ECO:0007669"/>
    <property type="project" value="UniProtKB-KW"/>
</dbReference>
<dbReference type="GO" id="GO:0032196">
    <property type="term" value="P:transposition"/>
    <property type="evidence" value="ECO:0007669"/>
    <property type="project" value="UniProtKB-KW"/>
</dbReference>
<dbReference type="InterPro" id="IPR010095">
    <property type="entry name" value="Cas12f1-like_TNB"/>
</dbReference>
<reference evidence="8" key="2">
    <citation type="submission" date="2019-02" db="EMBL/GenBank/DDBJ databases">
        <authorList>
            <person name="Odamaki T."/>
        </authorList>
    </citation>
    <scope>NUCLEOTIDE SEQUENCE</scope>
    <source>
        <strain evidence="8">MCC10015</strain>
        <strain evidence="9">MCC10043</strain>
    </source>
</reference>
<evidence type="ECO:0000313" key="8">
    <source>
        <dbReference type="EMBL" id="TCD98907.1"/>
    </source>
</evidence>
<dbReference type="InterPro" id="IPR001959">
    <property type="entry name" value="Transposase"/>
</dbReference>
<proteinExistence type="inferred from homology"/>
<dbReference type="Proteomes" id="UP000293441">
    <property type="component" value="Unassembled WGS sequence"/>
</dbReference>
<evidence type="ECO:0000256" key="1">
    <source>
        <dbReference type="ARBA" id="ARBA00008761"/>
    </source>
</evidence>
<feature type="region of interest" description="Disordered" evidence="5">
    <location>
        <begin position="341"/>
        <end position="361"/>
    </location>
</feature>
<dbReference type="Proteomes" id="UP000292260">
    <property type="component" value="Unassembled WGS sequence"/>
</dbReference>
<evidence type="ECO:0000259" key="6">
    <source>
        <dbReference type="Pfam" id="PF01385"/>
    </source>
</evidence>
<name>A0A4R0TCA9_BIFLL</name>
<protein>
    <submittedName>
        <fullName evidence="8">Transposase</fullName>
    </submittedName>
</protein>
<dbReference type="EMBL" id="SHQU01000022">
    <property type="protein sequence ID" value="TCE40892.1"/>
    <property type="molecule type" value="Genomic_DNA"/>
</dbReference>
<feature type="region of interest" description="Disordered" evidence="5">
    <location>
        <begin position="460"/>
        <end position="482"/>
    </location>
</feature>
<feature type="region of interest" description="Disordered" evidence="5">
    <location>
        <begin position="266"/>
        <end position="289"/>
    </location>
</feature>